<keyword evidence="9 11" id="KW-1133">Transmembrane helix</keyword>
<dbReference type="GO" id="GO:0046872">
    <property type="term" value="F:metal ion binding"/>
    <property type="evidence" value="ECO:0007669"/>
    <property type="project" value="UniProtKB-KW"/>
</dbReference>
<proteinExistence type="inferred from homology"/>
<evidence type="ECO:0000256" key="6">
    <source>
        <dbReference type="ARBA" id="ARBA00022741"/>
    </source>
</evidence>
<feature type="transmembrane region" description="Helical" evidence="11">
    <location>
        <begin position="608"/>
        <end position="628"/>
    </location>
</feature>
<feature type="transmembrane region" description="Helical" evidence="11">
    <location>
        <begin position="124"/>
        <end position="145"/>
    </location>
</feature>
<dbReference type="NCBIfam" id="TIGR01494">
    <property type="entry name" value="ATPase_P-type"/>
    <property type="match status" value="2"/>
</dbReference>
<evidence type="ECO:0000313" key="13">
    <source>
        <dbReference type="EMBL" id="CAF9916394.1"/>
    </source>
</evidence>
<dbReference type="Gene3D" id="3.40.50.1000">
    <property type="entry name" value="HAD superfamily/HAD-like"/>
    <property type="match status" value="1"/>
</dbReference>
<organism evidence="13 14">
    <name type="scientific">Imshaugia aleurites</name>
    <dbReference type="NCBI Taxonomy" id="172621"/>
    <lineage>
        <taxon>Eukaryota</taxon>
        <taxon>Fungi</taxon>
        <taxon>Dikarya</taxon>
        <taxon>Ascomycota</taxon>
        <taxon>Pezizomycotina</taxon>
        <taxon>Lecanoromycetes</taxon>
        <taxon>OSLEUM clade</taxon>
        <taxon>Lecanoromycetidae</taxon>
        <taxon>Lecanorales</taxon>
        <taxon>Lecanorineae</taxon>
        <taxon>Parmeliaceae</taxon>
        <taxon>Imshaugia</taxon>
    </lineage>
</organism>
<dbReference type="Proteomes" id="UP000664534">
    <property type="component" value="Unassembled WGS sequence"/>
</dbReference>
<dbReference type="SUPFAM" id="SSF81665">
    <property type="entry name" value="Calcium ATPase, transmembrane domain M"/>
    <property type="match status" value="1"/>
</dbReference>
<feature type="transmembrane region" description="Helical" evidence="11">
    <location>
        <begin position="442"/>
        <end position="463"/>
    </location>
</feature>
<dbReference type="GO" id="GO:0006812">
    <property type="term" value="P:monoatomic cation transport"/>
    <property type="evidence" value="ECO:0007669"/>
    <property type="project" value="UniProtKB-ARBA"/>
</dbReference>
<evidence type="ECO:0000256" key="4">
    <source>
        <dbReference type="ARBA" id="ARBA00022692"/>
    </source>
</evidence>
<evidence type="ECO:0000256" key="10">
    <source>
        <dbReference type="ARBA" id="ARBA00023136"/>
    </source>
</evidence>
<keyword evidence="3" id="KW-0597">Phosphoprotein</keyword>
<dbReference type="PRINTS" id="PR00119">
    <property type="entry name" value="CATATPASE"/>
</dbReference>
<dbReference type="InterPro" id="IPR023299">
    <property type="entry name" value="ATPase_P-typ_cyto_dom_N"/>
</dbReference>
<dbReference type="EMBL" id="CAJPDT010000016">
    <property type="protein sequence ID" value="CAF9916394.1"/>
    <property type="molecule type" value="Genomic_DNA"/>
</dbReference>
<dbReference type="GO" id="GO:0016887">
    <property type="term" value="F:ATP hydrolysis activity"/>
    <property type="evidence" value="ECO:0007669"/>
    <property type="project" value="InterPro"/>
</dbReference>
<dbReference type="InterPro" id="IPR008250">
    <property type="entry name" value="ATPase_P-typ_transduc_dom_A_sf"/>
</dbReference>
<comment type="similarity">
    <text evidence="2">Belongs to the cation transport ATPase (P-type) (TC 3.A.3) family. Type IIIA subfamily.</text>
</comment>
<evidence type="ECO:0000256" key="1">
    <source>
        <dbReference type="ARBA" id="ARBA00004141"/>
    </source>
</evidence>
<keyword evidence="10 11" id="KW-0472">Membrane</keyword>
<keyword evidence="4 11" id="KW-0812">Transmembrane</keyword>
<comment type="subcellular location">
    <subcellularLocation>
        <location evidence="1">Membrane</location>
        <topology evidence="1">Multi-pass membrane protein</topology>
    </subcellularLocation>
</comment>
<keyword evidence="6" id="KW-0547">Nucleotide-binding</keyword>
<dbReference type="PROSITE" id="PS00154">
    <property type="entry name" value="ATPASE_E1_E2"/>
    <property type="match status" value="1"/>
</dbReference>
<evidence type="ECO:0000313" key="14">
    <source>
        <dbReference type="Proteomes" id="UP000664534"/>
    </source>
</evidence>
<dbReference type="Gene3D" id="3.40.1110.10">
    <property type="entry name" value="Calcium-transporting ATPase, cytoplasmic domain N"/>
    <property type="match status" value="1"/>
</dbReference>
<evidence type="ECO:0000256" key="11">
    <source>
        <dbReference type="SAM" id="Phobius"/>
    </source>
</evidence>
<gene>
    <name evidence="13" type="primary">PMA1_1</name>
    <name evidence="13" type="ORF">IMSHALPRED_003066</name>
</gene>
<dbReference type="Gene3D" id="2.70.150.10">
    <property type="entry name" value="Calcium-transporting ATPase, cytoplasmic transduction domain A"/>
    <property type="match status" value="1"/>
</dbReference>
<dbReference type="OrthoDB" id="2414399at2759"/>
<evidence type="ECO:0000259" key="12">
    <source>
        <dbReference type="Pfam" id="PF00122"/>
    </source>
</evidence>
<evidence type="ECO:0000256" key="2">
    <source>
        <dbReference type="ARBA" id="ARBA00008804"/>
    </source>
</evidence>
<comment type="caution">
    <text evidence="13">The sequence shown here is derived from an EMBL/GenBank/DDBJ whole genome shotgun (WGS) entry which is preliminary data.</text>
</comment>
<dbReference type="Pfam" id="PF00702">
    <property type="entry name" value="Hydrolase"/>
    <property type="match status" value="1"/>
</dbReference>
<accession>A0A8H3F3L3</accession>
<feature type="transmembrane region" description="Helical" evidence="11">
    <location>
        <begin position="507"/>
        <end position="526"/>
    </location>
</feature>
<dbReference type="PANTHER" id="PTHR42861">
    <property type="entry name" value="CALCIUM-TRANSPORTING ATPASE"/>
    <property type="match status" value="1"/>
</dbReference>
<dbReference type="InterPro" id="IPR023214">
    <property type="entry name" value="HAD_sf"/>
</dbReference>
<evidence type="ECO:0000256" key="8">
    <source>
        <dbReference type="ARBA" id="ARBA00022842"/>
    </source>
</evidence>
<dbReference type="GO" id="GO:0016020">
    <property type="term" value="C:membrane"/>
    <property type="evidence" value="ECO:0007669"/>
    <property type="project" value="UniProtKB-SubCell"/>
</dbReference>
<dbReference type="GO" id="GO:0005524">
    <property type="term" value="F:ATP binding"/>
    <property type="evidence" value="ECO:0007669"/>
    <property type="project" value="UniProtKB-KW"/>
</dbReference>
<feature type="domain" description="P-type ATPase A" evidence="12">
    <location>
        <begin position="3"/>
        <end position="65"/>
    </location>
</feature>
<keyword evidence="8" id="KW-0460">Magnesium</keyword>
<dbReference type="AlphaFoldDB" id="A0A8H3F3L3"/>
<dbReference type="SUPFAM" id="SSF81653">
    <property type="entry name" value="Calcium ATPase, transduction domain A"/>
    <property type="match status" value="1"/>
</dbReference>
<dbReference type="FunFam" id="3.40.50.1000:FF:000211">
    <property type="entry name" value="Plasma membrane ATPase"/>
    <property type="match status" value="1"/>
</dbReference>
<reference evidence="13" key="1">
    <citation type="submission" date="2021-03" db="EMBL/GenBank/DDBJ databases">
        <authorList>
            <person name="Tagirdzhanova G."/>
        </authorList>
    </citation>
    <scope>NUCLEOTIDE SEQUENCE</scope>
</reference>
<feature type="transmembrane region" description="Helical" evidence="11">
    <location>
        <begin position="92"/>
        <end position="112"/>
    </location>
</feature>
<feature type="transmembrane region" description="Helical" evidence="11">
    <location>
        <begin position="576"/>
        <end position="596"/>
    </location>
</feature>
<dbReference type="InterPro" id="IPR023298">
    <property type="entry name" value="ATPase_P-typ_TM_dom_sf"/>
</dbReference>
<evidence type="ECO:0000256" key="5">
    <source>
        <dbReference type="ARBA" id="ARBA00022723"/>
    </source>
</evidence>
<dbReference type="InterPro" id="IPR059000">
    <property type="entry name" value="ATPase_P-type_domA"/>
</dbReference>
<dbReference type="Pfam" id="PF00122">
    <property type="entry name" value="E1-E2_ATPase"/>
    <property type="match status" value="1"/>
</dbReference>
<dbReference type="PRINTS" id="PR00120">
    <property type="entry name" value="HATPASE"/>
</dbReference>
<dbReference type="InterPro" id="IPR018303">
    <property type="entry name" value="ATPase_P-typ_P_site"/>
</dbReference>
<dbReference type="InterPro" id="IPR036412">
    <property type="entry name" value="HAD-like_sf"/>
</dbReference>
<dbReference type="InterPro" id="IPR001757">
    <property type="entry name" value="P_typ_ATPase"/>
</dbReference>
<name>A0A8H3F3L3_9LECA</name>
<keyword evidence="7" id="KW-0067">ATP-binding</keyword>
<protein>
    <submittedName>
        <fullName evidence="13">Plasma membrane H+-ATPase</fullName>
    </submittedName>
</protein>
<evidence type="ECO:0000256" key="7">
    <source>
        <dbReference type="ARBA" id="ARBA00022840"/>
    </source>
</evidence>
<keyword evidence="5" id="KW-0479">Metal-binding</keyword>
<dbReference type="SUPFAM" id="SSF56784">
    <property type="entry name" value="HAD-like"/>
    <property type="match status" value="1"/>
</dbReference>
<sequence>MVEGRVVMSDGRLSIDQSALTGQSTSVNKWNGDLCYPGSGVVTGNATLIVMGTGHHTFVGRTLMMVKNPMPPRTSPQYTSPPPHHVREYRRVLHGIGLKFCILIIVGLSVIWKLSNHTDSSYPILSLSLGLAILVDASSLPGLVASLRARGAERFIDEGAVLQTQQSNNAECLAGIDIFCSDKTGTLTANKLSLREPYCISCDEEDLILTACLSGSPDHENLDPVDKAILSAPKAVLNLCAATYEVVNWYRGMALEFAHQGYRSLGVARKPENGEWELLGLLPIFDPPRGCTTSTIKTAKTLGVTVKMLGGDATAIAQNHARSLGMGTNVVNAVLCGDSNALSDPELSAAVEAANGYAEVFPEHKERIIQIHQRRGHCVAAIGDGVNDAYALKRADCGIAAEGSAELAISASDIYMQTSGLAAMLCAIQVSRQAFRLVWTYVTYRTTLSLHLMCVLLWDFAAYSELPDLNFVLLNTHFSDIIGIALAFENRHTPLPTKPAQWSTRRLLTSVIPLSAILAFATWLSFSSIPTRDDAASVLATRRPVVFLHAILSDHWPFLISCVDSRFRAQICDWRAVATILSLSLLATLACVSDWIGDGHKMSAEVAIRVWLYSFATVCTAAGLRLFILDEELCEMA</sequence>
<evidence type="ECO:0000256" key="3">
    <source>
        <dbReference type="ARBA" id="ARBA00022553"/>
    </source>
</evidence>
<keyword evidence="14" id="KW-1185">Reference proteome</keyword>
<evidence type="ECO:0000256" key="9">
    <source>
        <dbReference type="ARBA" id="ARBA00022989"/>
    </source>
</evidence>